<accession>A0A5C6A249</accession>
<dbReference type="EMBL" id="SJPN01000008">
    <property type="protein sequence ID" value="TWT93932.1"/>
    <property type="molecule type" value="Genomic_DNA"/>
</dbReference>
<reference evidence="1 2" key="1">
    <citation type="submission" date="2019-02" db="EMBL/GenBank/DDBJ databases">
        <title>Deep-cultivation of Planctomycetes and their phenomic and genomic characterization uncovers novel biology.</title>
        <authorList>
            <person name="Wiegand S."/>
            <person name="Jogler M."/>
            <person name="Boedeker C."/>
            <person name="Pinto D."/>
            <person name="Vollmers J."/>
            <person name="Rivas-Marin E."/>
            <person name="Kohn T."/>
            <person name="Peeters S.H."/>
            <person name="Heuer A."/>
            <person name="Rast P."/>
            <person name="Oberbeckmann S."/>
            <person name="Bunk B."/>
            <person name="Jeske O."/>
            <person name="Meyerdierks A."/>
            <person name="Storesund J.E."/>
            <person name="Kallscheuer N."/>
            <person name="Luecker S."/>
            <person name="Lage O.M."/>
            <person name="Pohl T."/>
            <person name="Merkel B.J."/>
            <person name="Hornburger P."/>
            <person name="Mueller R.-W."/>
            <person name="Bruemmer F."/>
            <person name="Labrenz M."/>
            <person name="Spormann A.M."/>
            <person name="Op Den Camp H."/>
            <person name="Overmann J."/>
            <person name="Amann R."/>
            <person name="Jetten M.S.M."/>
            <person name="Mascher T."/>
            <person name="Medema M.H."/>
            <person name="Devos D.P."/>
            <person name="Kaster A.-K."/>
            <person name="Ovreas L."/>
            <person name="Rohde M."/>
            <person name="Galperin M.Y."/>
            <person name="Jogler C."/>
        </authorList>
    </citation>
    <scope>NUCLEOTIDE SEQUENCE [LARGE SCALE GENOMIC DNA]</scope>
    <source>
        <strain evidence="1 2">Pla52n</strain>
    </source>
</reference>
<evidence type="ECO:0000313" key="2">
    <source>
        <dbReference type="Proteomes" id="UP000320176"/>
    </source>
</evidence>
<gene>
    <name evidence="1" type="ORF">Pla52n_57600</name>
</gene>
<dbReference type="AlphaFoldDB" id="A0A5C6A249"/>
<comment type="caution">
    <text evidence="1">The sequence shown here is derived from an EMBL/GenBank/DDBJ whole genome shotgun (WGS) entry which is preliminary data.</text>
</comment>
<organism evidence="1 2">
    <name type="scientific">Stieleria varia</name>
    <dbReference type="NCBI Taxonomy" id="2528005"/>
    <lineage>
        <taxon>Bacteria</taxon>
        <taxon>Pseudomonadati</taxon>
        <taxon>Planctomycetota</taxon>
        <taxon>Planctomycetia</taxon>
        <taxon>Pirellulales</taxon>
        <taxon>Pirellulaceae</taxon>
        <taxon>Stieleria</taxon>
    </lineage>
</organism>
<dbReference type="Proteomes" id="UP000320176">
    <property type="component" value="Unassembled WGS sequence"/>
</dbReference>
<keyword evidence="2" id="KW-1185">Reference proteome</keyword>
<sequence>MEHNIWSENSVRLMNHPGSFRVNVSENLGGQQLSSFVRCLFLHRQATGCLKTSVKDAIRSTMKIVLETAEASTLRIQ</sequence>
<proteinExistence type="predicted"/>
<evidence type="ECO:0000313" key="1">
    <source>
        <dbReference type="EMBL" id="TWT93932.1"/>
    </source>
</evidence>
<name>A0A5C6A249_9BACT</name>
<protein>
    <submittedName>
        <fullName evidence="1">Uncharacterized protein</fullName>
    </submittedName>
</protein>